<dbReference type="InterPro" id="IPR017853">
    <property type="entry name" value="GH"/>
</dbReference>
<dbReference type="Pfam" id="PF18310">
    <property type="entry name" value="DUF5605"/>
    <property type="match status" value="1"/>
</dbReference>
<dbReference type="PANTHER" id="PTHR37836">
    <property type="entry name" value="LMO1036 PROTEIN"/>
    <property type="match status" value="1"/>
</dbReference>
<dbReference type="InterPro" id="IPR041239">
    <property type="entry name" value="DUF5605"/>
</dbReference>
<dbReference type="GO" id="GO:0005975">
    <property type="term" value="P:carbohydrate metabolic process"/>
    <property type="evidence" value="ECO:0007669"/>
    <property type="project" value="UniProtKB-ARBA"/>
</dbReference>
<dbReference type="SUPFAM" id="SSF51445">
    <property type="entry name" value="(Trans)glycosidases"/>
    <property type="match status" value="1"/>
</dbReference>
<dbReference type="Gene3D" id="2.60.40.3950">
    <property type="match status" value="1"/>
</dbReference>
<dbReference type="Gene3D" id="3.20.20.80">
    <property type="entry name" value="Glycosidases"/>
    <property type="match status" value="1"/>
</dbReference>
<dbReference type="OrthoDB" id="127163at2"/>
<comment type="caution">
    <text evidence="4">The sequence shown here is derived from an EMBL/GenBank/DDBJ whole genome shotgun (WGS) entry which is preliminary data.</text>
</comment>
<dbReference type="EMBL" id="RKHK01000001">
    <property type="protein sequence ID" value="ROR72419.1"/>
    <property type="molecule type" value="Genomic_DNA"/>
</dbReference>
<sequence length="496" mass="55633">MTALPAGVHELSFTGPPQPADPAPLTVTFTQDGTGREILGFWDGGRNYLARFSPSSAGTWRWRTRSEEPALDGLSGEIEAAEPAGPGPVQVVDTYHFAHADGTPFRPVGTTVYNWIHQEPELRSRTLEAVSDAGFNKLRFMVFPQGGGYVEHVPELMPFERDSAGRWDTSRPVSAYFRQLDDAVMSLAGRGVVADVLLLSAYSADFGLDALTEEEDATYLRYVVARLGAYPNVWWSLCNEFDILGRPVQRWDRLGELLARIDGHQRLRSIHNWVEFFDHNRPWVTHASIQDGASVAEPGRASAYRDAYLKPIVLDEIKYEGDVPLRWGHLSARELVHRFWVATVSGCYASHGESFVKANGSLHMVDGGPFRGMSPARLDFLRRILDALHIAGLDPIDKWDDPEYVAGQARRQYVRYFGRSAPATWTFRLPQGHHGERLEVGDQFQVDIIDTWNMTVLPVERTFTLTEVHRNDAFADGPPLLLPEGEAIALRITRRQ</sequence>
<evidence type="ECO:0000259" key="3">
    <source>
        <dbReference type="Pfam" id="PF18310"/>
    </source>
</evidence>
<name>A0A3N2BAY0_9MICO</name>
<evidence type="ECO:0000313" key="4">
    <source>
        <dbReference type="EMBL" id="ROR72419.1"/>
    </source>
</evidence>
<feature type="domain" description="DUF5060" evidence="2">
    <location>
        <begin position="9"/>
        <end position="66"/>
    </location>
</feature>
<evidence type="ECO:0000259" key="1">
    <source>
        <dbReference type="Pfam" id="PF13204"/>
    </source>
</evidence>
<dbReference type="InterPro" id="IPR013783">
    <property type="entry name" value="Ig-like_fold"/>
</dbReference>
<dbReference type="Pfam" id="PF16586">
    <property type="entry name" value="DUF5060"/>
    <property type="match status" value="1"/>
</dbReference>
<dbReference type="Pfam" id="PF13204">
    <property type="entry name" value="Apiosidase"/>
    <property type="match status" value="1"/>
</dbReference>
<keyword evidence="5" id="KW-1185">Reference proteome</keyword>
<dbReference type="Gene3D" id="2.60.40.10">
    <property type="entry name" value="Immunoglobulins"/>
    <property type="match status" value="1"/>
</dbReference>
<proteinExistence type="predicted"/>
<evidence type="ECO:0000313" key="5">
    <source>
        <dbReference type="Proteomes" id="UP000280668"/>
    </source>
</evidence>
<dbReference type="InterPro" id="IPR025277">
    <property type="entry name" value="Apiosidase-like_cat_dom"/>
</dbReference>
<evidence type="ECO:0000259" key="2">
    <source>
        <dbReference type="Pfam" id="PF16586"/>
    </source>
</evidence>
<protein>
    <submittedName>
        <fullName evidence="4">Uncharacterized protein DUF5060</fullName>
    </submittedName>
</protein>
<dbReference type="PANTHER" id="PTHR37836:SF2">
    <property type="entry name" value="DUF4038 DOMAIN-CONTAINING PROTEIN"/>
    <property type="match status" value="1"/>
</dbReference>
<accession>A0A3N2BAY0</accession>
<dbReference type="AlphaFoldDB" id="A0A3N2BAY0"/>
<reference evidence="4 5" key="1">
    <citation type="submission" date="2018-11" db="EMBL/GenBank/DDBJ databases">
        <title>Sequencing the genomes of 1000 actinobacteria strains.</title>
        <authorList>
            <person name="Klenk H.-P."/>
        </authorList>
    </citation>
    <scope>NUCLEOTIDE SEQUENCE [LARGE SCALE GENOMIC DNA]</scope>
    <source>
        <strain evidence="4 5">DSM 11294</strain>
    </source>
</reference>
<gene>
    <name evidence="4" type="ORF">EDD31_0770</name>
</gene>
<feature type="domain" description="DUF5605" evidence="3">
    <location>
        <begin position="399"/>
        <end position="464"/>
    </location>
</feature>
<dbReference type="Proteomes" id="UP000280668">
    <property type="component" value="Unassembled WGS sequence"/>
</dbReference>
<dbReference type="InterPro" id="IPR032260">
    <property type="entry name" value="DUF5060"/>
</dbReference>
<feature type="domain" description="Apiosidase-like catalytic" evidence="1">
    <location>
        <begin position="95"/>
        <end position="347"/>
    </location>
</feature>
<organism evidence="4 5">
    <name type="scientific">Bogoriella caseilytica</name>
    <dbReference type="NCBI Taxonomy" id="56055"/>
    <lineage>
        <taxon>Bacteria</taxon>
        <taxon>Bacillati</taxon>
        <taxon>Actinomycetota</taxon>
        <taxon>Actinomycetes</taxon>
        <taxon>Micrococcales</taxon>
        <taxon>Bogoriellaceae</taxon>
        <taxon>Bogoriella</taxon>
    </lineage>
</organism>
<dbReference type="RefSeq" id="WP_123302980.1">
    <property type="nucleotide sequence ID" value="NZ_RKHK01000001.1"/>
</dbReference>